<evidence type="ECO:0000313" key="1">
    <source>
        <dbReference type="EMBL" id="AFK45828.1"/>
    </source>
</evidence>
<proteinExistence type="evidence at transcript level"/>
<organism evidence="1">
    <name type="scientific">Lotus japonicus</name>
    <name type="common">Lotus corniculatus var. japonicus</name>
    <dbReference type="NCBI Taxonomy" id="34305"/>
    <lineage>
        <taxon>Eukaryota</taxon>
        <taxon>Viridiplantae</taxon>
        <taxon>Streptophyta</taxon>
        <taxon>Embryophyta</taxon>
        <taxon>Tracheophyta</taxon>
        <taxon>Spermatophyta</taxon>
        <taxon>Magnoliopsida</taxon>
        <taxon>eudicotyledons</taxon>
        <taxon>Gunneridae</taxon>
        <taxon>Pentapetalae</taxon>
        <taxon>rosids</taxon>
        <taxon>fabids</taxon>
        <taxon>Fabales</taxon>
        <taxon>Fabaceae</taxon>
        <taxon>Papilionoideae</taxon>
        <taxon>50 kb inversion clade</taxon>
        <taxon>NPAAA clade</taxon>
        <taxon>Hologalegina</taxon>
        <taxon>robinioid clade</taxon>
        <taxon>Loteae</taxon>
        <taxon>Lotus</taxon>
    </lineage>
</organism>
<dbReference type="EMBL" id="BT146034">
    <property type="protein sequence ID" value="AFK45828.1"/>
    <property type="molecule type" value="mRNA"/>
</dbReference>
<protein>
    <submittedName>
        <fullName evidence="1">Uncharacterized protein</fullName>
    </submittedName>
</protein>
<reference evidence="1" key="1">
    <citation type="submission" date="2012-05" db="EMBL/GenBank/DDBJ databases">
        <authorList>
            <person name="Krishnakumar V."/>
            <person name="Cheung F."/>
            <person name="Xiao Y."/>
            <person name="Chan A."/>
            <person name="Moskal W.A."/>
            <person name="Town C.D."/>
        </authorList>
    </citation>
    <scope>NUCLEOTIDE SEQUENCE</scope>
</reference>
<accession>I3SZY6</accession>
<sequence length="41" mass="4842">MNGLCMSRLHLQLWIPTLLMLPRTVQRFFGRDSRRVKELAG</sequence>
<name>I3SZY6_LOTJA</name>
<dbReference type="AlphaFoldDB" id="I3SZY6"/>